<evidence type="ECO:0007829" key="5">
    <source>
        <dbReference type="ProteomicsDB" id="A2AB15"/>
    </source>
</evidence>
<evidence type="ECO:0007829" key="6">
    <source>
        <dbReference type="PubMed" id="16964243"/>
    </source>
</evidence>
<dbReference type="HOGENOM" id="CLU_945050_0_0_1"/>
<evidence type="ECO:0000256" key="1">
    <source>
        <dbReference type="SAM" id="MobiDB-lite"/>
    </source>
</evidence>
<gene>
    <name evidence="2" type="primary">DHX16</name>
</gene>
<evidence type="ECO:0000313" key="2">
    <source>
        <dbReference type="Ensembl" id="ENSP00000399101.1"/>
    </source>
</evidence>
<dbReference type="EMBL" id="AL662798">
    <property type="status" value="NOT_ANNOTATED_CDS"/>
    <property type="molecule type" value="Genomic_DNA"/>
</dbReference>
<dbReference type="VEuPathDB" id="HostDB:ENSG00000204560"/>
<dbReference type="Ensembl" id="ENST00000450691.1">
    <property type="protein sequence ID" value="ENSP00000393356.1"/>
    <property type="gene ID" value="ENSG00000231377.6"/>
</dbReference>
<feature type="non-terminal residue" evidence="2">
    <location>
        <position position="295"/>
    </location>
</feature>
<dbReference type="AlphaFoldDB" id="A2AB15"/>
<feature type="region of interest" description="Disordered" evidence="1">
    <location>
        <begin position="1"/>
        <end position="147"/>
    </location>
</feature>
<reference evidence="13" key="11">
    <citation type="journal article" date="2011" name="BMC Syst. Biol.">
        <title>Initial characterization of the human central proteome.</title>
        <authorList>
            <person name="Burkard T.R."/>
            <person name="Planyavsky M."/>
            <person name="Kaupe I."/>
            <person name="Breitwieser F.P."/>
            <person name="Burckstummer T."/>
            <person name="Bennett K.L."/>
            <person name="Superti-Furga G."/>
            <person name="Colinge J."/>
        </authorList>
    </citation>
    <scope>IDENTIFICATION BY MASS SPECTROMETRY [LARGE SCALE ANALYSIS]</scope>
</reference>
<accession>A2AB15</accession>
<reference evidence="15" key="13">
    <citation type="journal article" date="2013" name="J. Proteome Res.">
        <title>Toward a comprehensive characterization of a human cancer cell phosphoproteome.</title>
        <authorList>
            <person name="Zhou H."/>
            <person name="Di Palma S."/>
            <person name="Preisinger C."/>
            <person name="Peng M."/>
            <person name="Polat A.N."/>
            <person name="Heck A.J."/>
            <person name="Mohammed S."/>
        </authorList>
    </citation>
    <scope>IDENTIFICATION BY MASS SPECTROMETRY [LARGE SCALE ANALYSIS]</scope>
</reference>
<dbReference type="SMR" id="A2AB15"/>
<feature type="compositionally biased region" description="Basic and acidic residues" evidence="1">
    <location>
        <begin position="106"/>
        <end position="147"/>
    </location>
</feature>
<reference evidence="9" key="6">
    <citation type="journal article" date="2008" name="Proc. Natl. Acad. Sci. U.S.A.">
        <title>A quantitative atlas of mitotic phosphorylation.</title>
        <authorList>
            <person name="Dephoure N."/>
            <person name="Zhou C."/>
            <person name="Villen J."/>
            <person name="Beausoleil S.A."/>
            <person name="Bakalarski C.E."/>
            <person name="Elledge S.J."/>
            <person name="Gygi S.P."/>
        </authorList>
    </citation>
    <scope>IDENTIFICATION BY MASS SPECTROMETRY [LARGE SCALE ANALYSIS]</scope>
</reference>
<dbReference type="HGNC" id="HGNC:2739">
    <property type="gene designation" value="DHX16"/>
</dbReference>
<evidence type="ECO:0007829" key="4">
    <source>
        <dbReference type="PeptideAtlas" id="A2AB15"/>
    </source>
</evidence>
<keyword evidence="4 5" id="KW-1267">Proteomics identification</keyword>
<dbReference type="Ensembl" id="ENST00000447945.1">
    <property type="protein sequence ID" value="ENSP00000390319.1"/>
    <property type="gene ID" value="ENSG00000233049.6"/>
</dbReference>
<evidence type="ECO:0007829" key="12">
    <source>
        <dbReference type="PubMed" id="20068231"/>
    </source>
</evidence>
<proteinExistence type="evidence at protein level"/>
<evidence type="ECO:0007829" key="9">
    <source>
        <dbReference type="PubMed" id="18669648"/>
    </source>
</evidence>
<evidence type="ECO:0007829" key="14">
    <source>
        <dbReference type="PubMed" id="21406692"/>
    </source>
</evidence>
<dbReference type="ExpressionAtlas" id="A2AB15">
    <property type="expression patterns" value="baseline and differential"/>
</dbReference>
<reference evidence="10" key="8">
    <citation type="journal article" date="2009" name="Anal. Chem.">
        <title>Lys-N and trypsin cover complementary parts of the phosphoproteome in a refined SCX-based approach.</title>
        <authorList>
            <person name="Gauci S."/>
            <person name="Helbig A.O."/>
            <person name="Slijper M."/>
            <person name="Krijgsveld J."/>
            <person name="Heck A.J."/>
            <person name="Mohammed S."/>
        </authorList>
    </citation>
    <scope>IDENTIFICATION BY MASS SPECTROMETRY [LARGE SCALE ANALYSIS]</scope>
</reference>
<feature type="compositionally biased region" description="Basic and acidic residues" evidence="1">
    <location>
        <begin position="14"/>
        <end position="41"/>
    </location>
</feature>
<reference evidence="2 3" key="2">
    <citation type="journal article" date="2003" name="Nature">
        <title>The DNA sequence and analysis of human chromosome 6.</title>
        <authorList>
            <person name="Mungall A.J."/>
            <person name="Palmer S.A."/>
            <person name="Sims S.K."/>
            <person name="Edwards C.A."/>
            <person name="Ashurst J.L."/>
            <person name="Wilming L."/>
            <person name="Jones M.C."/>
            <person name="Horton R."/>
            <person name="Hunt S.E."/>
            <person name="Scott C.E."/>
            <person name="Gilbert J.G."/>
            <person name="Clamp M.E."/>
            <person name="Bethel G."/>
            <person name="Milne S."/>
            <person name="Ainscough R."/>
            <person name="Almeida J.P."/>
            <person name="Ambrose K.D."/>
            <person name="Andrews T.D."/>
            <person name="Ashwell R.I."/>
            <person name="Babbage A.K."/>
            <person name="Bagguley C.L."/>
            <person name="Bailey J."/>
            <person name="Banerjee R."/>
            <person name="Barker D.J."/>
            <person name="Barlow K.F."/>
            <person name="Bates K."/>
            <person name="Beare D.M."/>
            <person name="Beasley H."/>
            <person name="Beasley O."/>
            <person name="Bird C.P."/>
            <person name="Blakey S."/>
            <person name="Bray-Allen S."/>
            <person name="Brook J."/>
            <person name="Brown A.J."/>
            <person name="Brown J.Y."/>
            <person name="Burford D.C."/>
            <person name="Burrill W."/>
            <person name="Burton J."/>
            <person name="Carder C."/>
            <person name="Carter N.P."/>
            <person name="Chapman J.C."/>
            <person name="Clark S.Y."/>
            <person name="Clark G."/>
            <person name="Clee C.M."/>
            <person name="Clegg S."/>
            <person name="Cobley V."/>
            <person name="Collier R.E."/>
            <person name="Collins J.E."/>
            <person name="Colman L.K."/>
            <person name="Corby N.R."/>
            <person name="Coville G.J."/>
            <person name="Culley K.M."/>
            <person name="Dhami P."/>
            <person name="Davies J."/>
            <person name="Dunn M."/>
            <person name="Earthrowl M.E."/>
            <person name="Ellington A.E."/>
            <person name="Evans K.A."/>
            <person name="Faulkner L."/>
            <person name="Francis M.D."/>
            <person name="Frankish A."/>
            <person name="Frankland J."/>
            <person name="French L."/>
            <person name="Garner P."/>
            <person name="Garnett J."/>
            <person name="Ghori M.J."/>
            <person name="Gilby L.M."/>
            <person name="Gillson C.J."/>
            <person name="Glithero R.J."/>
            <person name="Grafham D.V."/>
            <person name="Grant M."/>
            <person name="Gribble S."/>
            <person name="Griffiths C."/>
            <person name="Griffiths M."/>
            <person name="Hall R."/>
            <person name="Halls K.S."/>
            <person name="Hammond S."/>
            <person name="Harley J.L."/>
            <person name="Hart E.A."/>
            <person name="Heath P.D."/>
            <person name="Heathcott R."/>
            <person name="Holmes S.J."/>
            <person name="Howden P.J."/>
            <person name="Howe K.L."/>
            <person name="Howell G.R."/>
            <person name="Huckle E."/>
            <person name="Humphray S.J."/>
            <person name="Humphries M.D."/>
            <person name="Hunt A.R."/>
            <person name="Johnson C.M."/>
            <person name="Joy A.A."/>
            <person name="Kay M."/>
            <person name="Keenan S.J."/>
            <person name="Kimberley A.M."/>
            <person name="King A."/>
            <person name="Laird G.K."/>
            <person name="Langford C."/>
            <person name="Lawlor S."/>
            <person name="Leongamornlert D.A."/>
            <person name="Leversha M."/>
            <person name="Lloyd C.R."/>
            <person name="Lloyd D.M."/>
            <person name="Loveland J.E."/>
            <person name="Lovell J."/>
            <person name="Martin S."/>
            <person name="Mashreghi-Mohammadi M."/>
            <person name="Maslen G.L."/>
            <person name="Matthews L."/>
            <person name="McCann O.T."/>
            <person name="McLaren S.J."/>
            <person name="McLay K."/>
            <person name="McMurray A."/>
            <person name="Moore M.J."/>
            <person name="Mullikin J.C."/>
            <person name="Niblett D."/>
            <person name="Nickerson T."/>
            <person name="Novik K.L."/>
            <person name="Oliver K."/>
            <person name="Overton-Larty E.K."/>
            <person name="Parker A."/>
            <person name="Patel R."/>
            <person name="Pearce A.V."/>
            <person name="Peck A.I."/>
            <person name="Phillimore B."/>
            <person name="Phillips S."/>
            <person name="Plumb R.W."/>
            <person name="Porter K.M."/>
            <person name="Ramsey Y."/>
            <person name="Ranby S.A."/>
            <person name="Rice C.M."/>
            <person name="Ross M.T."/>
            <person name="Searle S.M."/>
            <person name="Sehra H.K."/>
            <person name="Sheridan E."/>
            <person name="Skuce C.D."/>
            <person name="Smith S."/>
            <person name="Smith M."/>
            <person name="Spraggon L."/>
            <person name="Squares S.L."/>
            <person name="Steward C.A."/>
            <person name="Sycamore N."/>
            <person name="Tamlyn-Hall G."/>
            <person name="Tester J."/>
            <person name="Theaker A.J."/>
            <person name="Thomas D.W."/>
            <person name="Thorpe A."/>
            <person name="Tracey A."/>
            <person name="Tromans A."/>
            <person name="Tubby B."/>
            <person name="Wall M."/>
            <person name="Wallis J.M."/>
            <person name="West A.P."/>
            <person name="White S.S."/>
            <person name="Whitehead S.L."/>
            <person name="Whittaker H."/>
            <person name="Wild A."/>
            <person name="Willey D.J."/>
            <person name="Wilmer T.E."/>
            <person name="Wood J.M."/>
            <person name="Wray P.W."/>
            <person name="Wyatt J.C."/>
            <person name="Young L."/>
            <person name="Younger R.M."/>
            <person name="Bentley D.R."/>
            <person name="Coulson A."/>
            <person name="Durbin R."/>
            <person name="Hubbard T."/>
            <person name="Sulston J.E."/>
            <person name="Dunham I."/>
            <person name="Rogers J."/>
            <person name="Beck S."/>
        </authorList>
    </citation>
    <scope>NUCLEOTIDE SEQUENCE [LARGE SCALE GENOMIC DNA]</scope>
</reference>
<dbReference type="ProteomicsDB" id="326"/>
<evidence type="ECO:0007829" key="7">
    <source>
        <dbReference type="PubMed" id="17081983"/>
    </source>
</evidence>
<dbReference type="Ensembl" id="ENST00000446074.1">
    <property type="protein sequence ID" value="ENSP00000414335.1"/>
    <property type="gene ID" value="ENSG00000233418.8"/>
</dbReference>
<dbReference type="Ensembl" id="ENST00000449252.1">
    <property type="protein sequence ID" value="ENSP00000409812.1"/>
    <property type="gene ID" value="ENSG00000227222.7"/>
</dbReference>
<dbReference type="Ensembl" id="ENST00000427297.1">
    <property type="protein sequence ID" value="ENSP00000411743.1"/>
    <property type="gene ID" value="ENSG00000233561.6"/>
</dbReference>
<feature type="compositionally biased region" description="Basic residues" evidence="1">
    <location>
        <begin position="59"/>
        <end position="70"/>
    </location>
</feature>
<evidence type="ECO:0007829" key="13">
    <source>
        <dbReference type="PubMed" id="21269460"/>
    </source>
</evidence>
<evidence type="ECO:0007829" key="8">
    <source>
        <dbReference type="PubMed" id="18318008"/>
    </source>
</evidence>
<evidence type="ECO:0007829" key="15">
    <source>
        <dbReference type="PubMed" id="23186163"/>
    </source>
</evidence>
<sequence length="295" mass="34881">MSEDPRGPKVPRKAVVEKPARAAEREARALLEKNRSYRLLEDSEESSEETVSRAGSSLQKKRKKRKHLRKKREEEEEEEASEKGKKKTGGSKQQTEKPESEDEWERTERERLQDLEERDAFAERVRQRDKDRTRNVLERSDKKAYEEAQKRLKMAEEDRKAMVPELRKKSRREYLAKREREKLEDLEAELADEEFLFGDVELSRHERQELKYKRRVRDLAREYRAAGEQEKLEATNRYHMPKETRGQPARAVDLVEEESGAPGEEQRRWEEARLGAASLKFGARDAASQEPKYQL</sequence>
<dbReference type="GeneTree" id="ENSGT00940000158480"/>
<dbReference type="Ensembl" id="ENST00000415603.1">
    <property type="protein sequence ID" value="ENSP00000399101.1"/>
    <property type="gene ID" value="ENSG00000204560.10"/>
</dbReference>
<reference evidence="11" key="9">
    <citation type="journal article" date="2009" name="Sci. Signal.">
        <title>Quantitative phosphoproteomic analysis of T cell receptor signaling reveals system-wide modulation of protein-protein interactions.</title>
        <authorList>
            <person name="Mayya V."/>
            <person name="Lundgren D.H."/>
            <person name="Hwang S.I."/>
            <person name="Rezaul K."/>
            <person name="Wu L."/>
            <person name="Eng J.K."/>
            <person name="Rodionov V."/>
            <person name="Han D.K."/>
        </authorList>
    </citation>
    <scope>IDENTIFICATION BY MASS SPECTROMETRY [LARGE SCALE ANALYSIS]</scope>
</reference>
<dbReference type="OpenTargets" id="ENSG00000204560"/>
<evidence type="ECO:0000313" key="3">
    <source>
        <dbReference type="Proteomes" id="UP000005640"/>
    </source>
</evidence>
<evidence type="ECO:0007829" key="10">
    <source>
        <dbReference type="PubMed" id="19413330"/>
    </source>
</evidence>
<feature type="region of interest" description="Disordered" evidence="1">
    <location>
        <begin position="235"/>
        <end position="268"/>
    </location>
</feature>
<evidence type="ECO:0007829" key="11">
    <source>
        <dbReference type="PubMed" id="19690332"/>
    </source>
</evidence>
<reference evidence="2" key="3">
    <citation type="journal article" date="2004" name="Nature">
        <title>Finishing the euchromatic sequence of the human genome.</title>
        <authorList>
            <consortium name="International Human Genome Sequencing Consortium"/>
        </authorList>
    </citation>
    <scope>NUCLEOTIDE SEQUENCE [LARGE SCALE GENOMIC DNA]</scope>
</reference>
<reference evidence="12" key="10">
    <citation type="journal article" date="2010" name="Sci. Signal.">
        <title>Quantitative phosphoproteomics reveals widespread full phosphorylation site occupancy during mitosis.</title>
        <authorList>
            <person name="Olsen J.V."/>
            <person name="Vermeulen M."/>
            <person name="Santamaria A."/>
            <person name="Kumar C."/>
            <person name="Miller M.L."/>
            <person name="Jensen L.J."/>
            <person name="Gnad F."/>
            <person name="Cox J."/>
            <person name="Jensen T.S."/>
            <person name="Nigg E.A."/>
            <person name="Brunak S."/>
            <person name="Mann M."/>
        </authorList>
    </citation>
    <scope>IDENTIFICATION BY MASS SPECTROMETRY [LARGE SCALE ANALYSIS]</scope>
</reference>
<reference evidence="2" key="1">
    <citation type="journal article" date="2001" name="Nature">
        <title>Initial sequencing and analysis of the human genome.</title>
        <authorList>
            <consortium name="International Human Genome Sequencing Consortium"/>
            <person name="Lander E.S."/>
            <person name="Linton L.M."/>
            <person name="Birren B."/>
            <person name="Nusbaum C."/>
            <person name="Zody M.C."/>
            <person name="Baldwin J."/>
            <person name="Devon K."/>
            <person name="Dewar K."/>
            <person name="Doyle M."/>
            <person name="FitzHugh W."/>
            <person name="Funke R."/>
            <person name="Gage D."/>
            <person name="Harris K."/>
            <person name="Heaford A."/>
            <person name="Howland J."/>
            <person name="Kann L."/>
            <person name="Lehoczky J."/>
            <person name="LeVine R."/>
            <person name="McEwan P."/>
            <person name="McKernan K."/>
            <person name="Meldrim J."/>
            <person name="Mesirov J.P."/>
            <person name="Miranda C."/>
            <person name="Morris W."/>
            <person name="Naylor J."/>
            <person name="Raymond C."/>
            <person name="Rosetti M."/>
            <person name="Santos R."/>
            <person name="Sheridan A."/>
            <person name="Sougnez C."/>
            <person name="Stange-Thomann N."/>
            <person name="Stojanovic N."/>
            <person name="Subramanian A."/>
            <person name="Wyman D."/>
            <person name="Rogers J."/>
            <person name="Sulston J."/>
            <person name="Ainscough R."/>
            <person name="Beck S."/>
            <person name="Bentley D."/>
            <person name="Burton J."/>
            <person name="Clee C."/>
            <person name="Carter N."/>
            <person name="Coulson A."/>
            <person name="Deadman R."/>
            <person name="Deloukas P."/>
            <person name="Dunham A."/>
            <person name="Dunham I."/>
            <person name="Durbin R."/>
            <person name="French L."/>
            <person name="Grafham D."/>
            <person name="Gregory S."/>
            <person name="Hubbard T."/>
            <person name="Humphray S."/>
            <person name="Hunt A."/>
            <person name="Jones M."/>
            <person name="Lloyd C."/>
            <person name="McMurray A."/>
            <person name="Matthews L."/>
            <person name="Mercer S."/>
            <person name="Milne S."/>
            <person name="Mullikin J.C."/>
            <person name="Mungall A."/>
            <person name="Plumb R."/>
            <person name="Ross M."/>
            <person name="Shownkeen R."/>
            <person name="Sims S."/>
            <person name="Waterston R.H."/>
            <person name="Wilson R.K."/>
            <person name="Hillier L.W."/>
            <person name="McPherson J.D."/>
            <person name="Marra M.A."/>
            <person name="Mardis E.R."/>
            <person name="Fulton L.A."/>
            <person name="Chinwalla A.T."/>
            <person name="Pepin K.H."/>
            <person name="Gish W.R."/>
            <person name="Chissoe S.L."/>
            <person name="Wendl M.C."/>
            <person name="Delehaunty K.D."/>
            <person name="Miner T.L."/>
            <person name="Delehaunty A."/>
            <person name="Kramer J.B."/>
            <person name="Cook L.L."/>
            <person name="Fulton R.S."/>
            <person name="Johnson D.L."/>
            <person name="Minx P.J."/>
            <person name="Clifton S.W."/>
            <person name="Hawkins T."/>
            <person name="Branscomb E."/>
            <person name="Predki P."/>
            <person name="Richardson P."/>
            <person name="Wenning S."/>
            <person name="Slezak T."/>
            <person name="Doggett N."/>
            <person name="Cheng J.F."/>
            <person name="Olsen A."/>
            <person name="Lucas S."/>
            <person name="Elkin C."/>
            <person name="Uberbacher E."/>
            <person name="Frazier M."/>
            <person name="Gibbs R.A."/>
            <person name="Muzny D.M."/>
            <person name="Scherer S.E."/>
            <person name="Bouck J.B."/>
            <person name="Sodergren E.J."/>
            <person name="Worley K.C."/>
            <person name="Rives C.M."/>
            <person name="Gorrell J.H."/>
            <person name="Metzker M.L."/>
            <person name="Naylor S.L."/>
            <person name="Kucherlapati R.S."/>
            <person name="Nelson D.L."/>
            <person name="Weinstock G.M."/>
            <person name="Sakaki Y."/>
            <person name="Fujiyama A."/>
            <person name="Hattori M."/>
            <person name="Yada T."/>
            <person name="Toyoda A."/>
            <person name="Itoh T."/>
            <person name="Kawagoe C."/>
            <person name="Watanabe H."/>
            <person name="Totoki Y."/>
            <person name="Taylor T."/>
            <person name="Weissenbach J."/>
            <person name="Heilig R."/>
            <person name="Saurin W."/>
            <person name="Artiguenave F."/>
            <person name="Brottier P."/>
            <person name="Bruls T."/>
            <person name="Pelletier E."/>
            <person name="Robert C."/>
            <person name="Wincker P."/>
            <person name="Smith D.R."/>
            <person name="Doucette-Stamm L."/>
            <person name="Rubenfield M."/>
            <person name="Weinstock K."/>
            <person name="Lee H.M."/>
            <person name="Dubois J."/>
            <person name="Rosenthal A."/>
            <person name="Platzer M."/>
            <person name="Nyakatura G."/>
            <person name="Taudien S."/>
            <person name="Rump A."/>
            <person name="Yang H."/>
            <person name="Yu J."/>
            <person name="Wang J."/>
            <person name="Huang G."/>
            <person name="Gu J."/>
            <person name="Hood L."/>
            <person name="Rowen L."/>
            <person name="Madan A."/>
            <person name="Qin S."/>
            <person name="Davis R.W."/>
            <person name="Federspiel N.A."/>
            <person name="Abola A.P."/>
            <person name="Proctor M.J."/>
            <person name="Myers R.M."/>
            <person name="Schmutz J."/>
            <person name="Dickson M."/>
            <person name="Grimwood J."/>
            <person name="Cox D.R."/>
            <person name="Olson M.V."/>
            <person name="Kaul R."/>
            <person name="Raymond C."/>
            <person name="Shimizu N."/>
            <person name="Kawasaki K."/>
            <person name="Minoshima S."/>
            <person name="Evans G.A."/>
            <person name="Athanasiou M."/>
            <person name="Schultz R."/>
            <person name="Roe B.A."/>
            <person name="Chen F."/>
            <person name="Pan H."/>
            <person name="Ramser J."/>
            <person name="Lehrach H."/>
            <person name="Reinhardt R."/>
            <person name="McCombie W.R."/>
            <person name="de la Bastide M."/>
            <person name="Dedhia N."/>
            <person name="Blocker H."/>
            <person name="Hornischer K."/>
            <person name="Nordsiek G."/>
            <person name="Agarwala R."/>
            <person name="Aravind L."/>
            <person name="Bailey J.A."/>
            <person name="Bateman A."/>
            <person name="Batzoglou S."/>
            <person name="Birney E."/>
            <person name="Bork P."/>
            <person name="Brown D.G."/>
            <person name="Burge C.B."/>
            <person name="Cerutti L."/>
            <person name="Chen H.C."/>
            <person name="Church D."/>
            <person name="Clamp M."/>
            <person name="Copley R.R."/>
            <person name="Doerks T."/>
            <person name="Eddy S.R."/>
            <person name="Eichler E.E."/>
            <person name="Furey T.S."/>
            <person name="Galagan J."/>
            <person name="Gilbert J.G."/>
            <person name="Harmon C."/>
            <person name="Hayashizaki Y."/>
            <person name="Haussler D."/>
            <person name="Hermjakob H."/>
            <person name="Hokamp K."/>
            <person name="Jang W."/>
            <person name="Johnson L.S."/>
            <person name="Jones T.A."/>
            <person name="Kasif S."/>
            <person name="Kaspryzk A."/>
            <person name="Kennedy S."/>
            <person name="Kent W.J."/>
            <person name="Kitts P."/>
            <person name="Koonin E.V."/>
            <person name="Korf I."/>
            <person name="Kulp D."/>
            <person name="Lancet D."/>
            <person name="Lowe T.M."/>
            <person name="McLysaght A."/>
            <person name="Mikkelsen T."/>
            <person name="Moran J.V."/>
            <person name="Mulder N."/>
            <person name="Pollara V.J."/>
            <person name="Ponting C.P."/>
            <person name="Schuler G."/>
            <person name="Schultz J."/>
            <person name="Slater G."/>
            <person name="Smit A.F."/>
            <person name="Stupka E."/>
            <person name="Szustakowski J."/>
            <person name="Thierry-Mieg D."/>
            <person name="Thierry-Mieg J."/>
            <person name="Wagner L."/>
            <person name="Wallis J."/>
            <person name="Wheeler R."/>
            <person name="Williams A."/>
            <person name="Wolf Y.I."/>
            <person name="Wolfe K.H."/>
            <person name="Yang S.P."/>
            <person name="Yeh R.F."/>
            <person name="Collins F."/>
            <person name="Guyer M.S."/>
            <person name="Peterson J."/>
            <person name="Felsenfeld A."/>
            <person name="Wetterstrand K.A."/>
            <person name="Patrinos A."/>
            <person name="Morgan M.J."/>
            <person name="de Jong P."/>
            <person name="Catanese J.J."/>
            <person name="Osoegawa K."/>
            <person name="Shizuya H."/>
            <person name="Choi S."/>
            <person name="Chen Y.J."/>
        </authorList>
    </citation>
    <scope>NUCLEOTIDE SEQUENCE [LARGE SCALE GENOMIC DNA]</scope>
</reference>
<dbReference type="Ensembl" id="ENST00000436662.1">
    <property type="protein sequence ID" value="ENSP00000413416.1"/>
    <property type="gene ID" value="ENSG00000226171.6"/>
</dbReference>
<reference evidence="14" key="12">
    <citation type="journal article" date="2011" name="Sci. Signal.">
        <title>System-wide temporal characterization of the proteome and phosphoproteome of human embryonic stem cell differentiation.</title>
        <authorList>
            <person name="Rigbolt K.T."/>
            <person name="Prokhorova T.A."/>
            <person name="Akimov V."/>
            <person name="Henningsen J."/>
            <person name="Johansen P.T."/>
            <person name="Kratchmarova I."/>
            <person name="Kassem M."/>
            <person name="Mann M."/>
            <person name="Olsen J.V."/>
            <person name="Blagoev B."/>
        </authorList>
    </citation>
    <scope>IDENTIFICATION BY MASS SPECTROMETRY [LARGE SCALE ANALYSIS]</scope>
</reference>
<reference evidence="7" key="4">
    <citation type="journal article" date="2006" name="Cell">
        <title>Global, in vivo, and site-specific phosphorylation dynamics in signaling networks.</title>
        <authorList>
            <person name="Olsen J.V."/>
            <person name="Blagoev B."/>
            <person name="Gnad F."/>
            <person name="Macek B."/>
            <person name="Kumar C."/>
            <person name="Mortensen P."/>
            <person name="Mann M."/>
        </authorList>
    </citation>
    <scope>IDENTIFICATION BY MASS SPECTROMETRY [LARGE SCALE ANALYSIS]</scope>
</reference>
<name>A2AB15_HUMAN</name>
<dbReference type="Antibodypedia" id="26473">
    <property type="antibodies" value="100 antibodies from 24 providers"/>
</dbReference>
<reference evidence="8" key="7">
    <citation type="journal article" date="2008" name="Proteomics">
        <title>Large-scale phosphoproteome analysis of human liver tissue by enrichment and fractionation of phosphopeptides with strong anion exchange chromatography.</title>
        <authorList>
            <person name="Han G."/>
            <person name="Ye M."/>
            <person name="Zhou H."/>
            <person name="Jiang X."/>
            <person name="Feng S."/>
            <person name="Jiang X."/>
            <person name="Tian R."/>
            <person name="Wan D."/>
            <person name="Zou H."/>
            <person name="Gu J."/>
        </authorList>
    </citation>
    <scope>IDENTIFICATION BY MASS SPECTROMETRY [LARGE SCALE ANALYSIS]</scope>
</reference>
<reference evidence="2" key="14">
    <citation type="submission" date="2025-05" db="UniProtKB">
        <authorList>
            <consortium name="Ensembl"/>
        </authorList>
    </citation>
    <scope>IDENTIFICATION</scope>
</reference>
<reference evidence="6" key="5">
    <citation type="journal article" date="2006" name="Nat. Biotechnol.">
        <title>A probability-based approach for high-throughput protein phosphorylation analysis and site localization.</title>
        <authorList>
            <person name="Beausoleil S.A."/>
            <person name="Villen J."/>
            <person name="Gerber S.A."/>
            <person name="Rush J."/>
            <person name="Gygi S.P."/>
        </authorList>
    </citation>
    <scope>IDENTIFICATION BY MASS SPECTROMETRY [LARGE SCALE ANALYSIS]</scope>
</reference>
<dbReference type="UCSC" id="uc063mtl.1">
    <property type="organism name" value="human"/>
</dbReference>
<feature type="compositionally biased region" description="Basic and acidic residues" evidence="1">
    <location>
        <begin position="235"/>
        <end position="245"/>
    </location>
</feature>
<organism evidence="2 3">
    <name type="scientific">Homo sapiens</name>
    <name type="common">Human</name>
    <dbReference type="NCBI Taxonomy" id="9606"/>
    <lineage>
        <taxon>Eukaryota</taxon>
        <taxon>Metazoa</taxon>
        <taxon>Chordata</taxon>
        <taxon>Craniata</taxon>
        <taxon>Vertebrata</taxon>
        <taxon>Euteleostomi</taxon>
        <taxon>Mammalia</taxon>
        <taxon>Eutheria</taxon>
        <taxon>Euarchontoglires</taxon>
        <taxon>Primates</taxon>
        <taxon>Haplorrhini</taxon>
        <taxon>Catarrhini</taxon>
        <taxon>Hominidae</taxon>
        <taxon>Homo</taxon>
    </lineage>
</organism>
<dbReference type="Bgee" id="ENSG00000204560">
    <property type="expression patterns" value="Expressed in sural nerve and 97 other cell types or tissues"/>
</dbReference>
<protein>
    <submittedName>
        <fullName evidence="2">DEAH-box helicase 16</fullName>
    </submittedName>
</protein>
<dbReference type="Ensembl" id="ENST00000448766.1">
    <property type="protein sequence ID" value="ENSP00000403116.1"/>
    <property type="gene ID" value="ENSG00000206486.8"/>
</dbReference>
<keyword evidence="3" id="KW-1185">Reference proteome</keyword>
<dbReference type="OrthoDB" id="10253254at2759"/>
<dbReference type="Proteomes" id="UP000005640">
    <property type="component" value="Chromosome 6"/>
</dbReference>